<reference evidence="2" key="1">
    <citation type="submission" date="2020-07" db="EMBL/GenBank/DDBJ databases">
        <authorList>
            <person name="Pettersson B.M.F."/>
            <person name="Behra P.R.K."/>
            <person name="Ramesh M."/>
            <person name="Das S."/>
            <person name="Dasgupta S."/>
            <person name="Kirsebom L.A."/>
        </authorList>
    </citation>
    <scope>NUCLEOTIDE SEQUENCE</scope>
    <source>
        <strain evidence="2">DSM 45406</strain>
    </source>
</reference>
<evidence type="ECO:0000256" key="1">
    <source>
        <dbReference type="ARBA" id="ARBA00022679"/>
    </source>
</evidence>
<dbReference type="InterPro" id="IPR050483">
    <property type="entry name" value="CoA-transferase_III_domain"/>
</dbReference>
<dbReference type="Proteomes" id="UP001140272">
    <property type="component" value="Unassembled WGS sequence"/>
</dbReference>
<dbReference type="Gene3D" id="3.30.1540.10">
    <property type="entry name" value="formyl-coa transferase, domain 3"/>
    <property type="match status" value="1"/>
</dbReference>
<dbReference type="InterPro" id="IPR003673">
    <property type="entry name" value="CoA-Trfase_fam_III"/>
</dbReference>
<reference evidence="2" key="2">
    <citation type="journal article" date="2022" name="BMC Genomics">
        <title>Comparative genome analysis of mycobacteria focusing on tRNA and non-coding RNA.</title>
        <authorList>
            <person name="Behra P.R.K."/>
            <person name="Pettersson B.M.F."/>
            <person name="Ramesh M."/>
            <person name="Das S."/>
            <person name="Dasgupta S."/>
            <person name="Kirsebom L.A."/>
        </authorList>
    </citation>
    <scope>NUCLEOTIDE SEQUENCE</scope>
    <source>
        <strain evidence="2">DSM 45406</strain>
    </source>
</reference>
<sequence>GNQFQVSPSPVSDTYLSGDGVWYTVATGTVRSVQSLLELLGGTTLRNDPKYATQELQMLHREELGEMVRQWFAENNSDIVEKACASSGVVAARIFTPAEMFSSPTFAARQSLVEVADQELGPVRVTGVVPRLTNFPGSVRSTGPGLGIHGQEVLTEWLGMADSEYEALVSSGVVGAVDVDGEVPGH</sequence>
<proteinExistence type="predicted"/>
<organism evidence="2 3">
    <name type="scientific">Mycolicibacterium rufum</name>
    <dbReference type="NCBI Taxonomy" id="318424"/>
    <lineage>
        <taxon>Bacteria</taxon>
        <taxon>Bacillati</taxon>
        <taxon>Actinomycetota</taxon>
        <taxon>Actinomycetes</taxon>
        <taxon>Mycobacteriales</taxon>
        <taxon>Mycobacteriaceae</taxon>
        <taxon>Mycolicibacterium</taxon>
    </lineage>
</organism>
<keyword evidence="1 2" id="KW-0808">Transferase</keyword>
<evidence type="ECO:0000313" key="3">
    <source>
        <dbReference type="Proteomes" id="UP001140272"/>
    </source>
</evidence>
<protein>
    <submittedName>
        <fullName evidence="2">CoA transferase</fullName>
    </submittedName>
</protein>
<accession>A0A9X2YHE0</accession>
<dbReference type="SUPFAM" id="SSF89796">
    <property type="entry name" value="CoA-transferase family III (CaiB/BaiF)"/>
    <property type="match status" value="1"/>
</dbReference>
<dbReference type="PANTHER" id="PTHR48207:SF3">
    <property type="entry name" value="SUCCINATE--HYDROXYMETHYLGLUTARATE COA-TRANSFERASE"/>
    <property type="match status" value="1"/>
</dbReference>
<dbReference type="Gene3D" id="3.40.50.10540">
    <property type="entry name" value="Crotonobetainyl-coa:carnitine coa-transferase, domain 1"/>
    <property type="match status" value="1"/>
</dbReference>
<dbReference type="PANTHER" id="PTHR48207">
    <property type="entry name" value="SUCCINATE--HYDROXYMETHYLGLUTARATE COA-TRANSFERASE"/>
    <property type="match status" value="1"/>
</dbReference>
<dbReference type="InterPro" id="IPR023606">
    <property type="entry name" value="CoA-Trfase_III_dom_1_sf"/>
</dbReference>
<dbReference type="Pfam" id="PF02515">
    <property type="entry name" value="CoA_transf_3"/>
    <property type="match status" value="1"/>
</dbReference>
<feature type="non-terminal residue" evidence="2">
    <location>
        <position position="1"/>
    </location>
</feature>
<dbReference type="GO" id="GO:0008410">
    <property type="term" value="F:CoA-transferase activity"/>
    <property type="evidence" value="ECO:0007669"/>
    <property type="project" value="TreeGrafter"/>
</dbReference>
<dbReference type="InterPro" id="IPR044855">
    <property type="entry name" value="CoA-Trfase_III_dom3_sf"/>
</dbReference>
<comment type="caution">
    <text evidence="2">The sequence shown here is derived from an EMBL/GenBank/DDBJ whole genome shotgun (WGS) entry which is preliminary data.</text>
</comment>
<gene>
    <name evidence="2" type="ORF">H7H73_26785</name>
</gene>
<dbReference type="AlphaFoldDB" id="A0A9X2YHE0"/>
<dbReference type="EMBL" id="JACKRN010000856">
    <property type="protein sequence ID" value="MCV7073385.1"/>
    <property type="molecule type" value="Genomic_DNA"/>
</dbReference>
<name>A0A9X2YHE0_9MYCO</name>
<evidence type="ECO:0000313" key="2">
    <source>
        <dbReference type="EMBL" id="MCV7073385.1"/>
    </source>
</evidence>